<dbReference type="InterPro" id="IPR036028">
    <property type="entry name" value="SH3-like_dom_sf"/>
</dbReference>
<keyword evidence="13" id="KW-1185">Reference proteome</keyword>
<evidence type="ECO:0000256" key="5">
    <source>
        <dbReference type="ARBA" id="ARBA00023043"/>
    </source>
</evidence>
<evidence type="ECO:0000256" key="1">
    <source>
        <dbReference type="ARBA" id="ARBA00004496"/>
    </source>
</evidence>
<dbReference type="Pfam" id="PF12796">
    <property type="entry name" value="Ank_2"/>
    <property type="match status" value="1"/>
</dbReference>
<dbReference type="PRINTS" id="PR01415">
    <property type="entry name" value="ANKYRIN"/>
</dbReference>
<keyword evidence="2 9" id="KW-0728">SH3 domain</keyword>
<dbReference type="OrthoDB" id="207120at2759"/>
<comment type="caution">
    <text evidence="12">The sequence shown here is derived from an EMBL/GenBank/DDBJ whole genome shotgun (WGS) entry which is preliminary data.</text>
</comment>
<dbReference type="STRING" id="158441.A0A226EJ30"/>
<dbReference type="Proteomes" id="UP000198287">
    <property type="component" value="Unassembled WGS sequence"/>
</dbReference>
<dbReference type="PANTHER" id="PTHR24155:SF10">
    <property type="entry name" value="OSTEOCLAST-STIMULATING FACTOR 1"/>
    <property type="match status" value="1"/>
</dbReference>
<evidence type="ECO:0000256" key="9">
    <source>
        <dbReference type="PROSITE-ProRule" id="PRU00192"/>
    </source>
</evidence>
<dbReference type="PANTHER" id="PTHR24155">
    <property type="entry name" value="OSTEOCLAST-STIMULATING FACTOR 1"/>
    <property type="match status" value="1"/>
</dbReference>
<reference evidence="12 13" key="1">
    <citation type="submission" date="2015-12" db="EMBL/GenBank/DDBJ databases">
        <title>The genome of Folsomia candida.</title>
        <authorList>
            <person name="Faddeeva A."/>
            <person name="Derks M.F."/>
            <person name="Anvar Y."/>
            <person name="Smit S."/>
            <person name="Van Straalen N."/>
            <person name="Roelofs D."/>
        </authorList>
    </citation>
    <scope>NUCLEOTIDE SEQUENCE [LARGE SCALE GENOMIC DNA]</scope>
    <source>
        <strain evidence="12 13">VU population</strain>
        <tissue evidence="12">Whole body</tissue>
    </source>
</reference>
<name>A0A226EJ30_FOLCA</name>
<evidence type="ECO:0000256" key="8">
    <source>
        <dbReference type="PROSITE-ProRule" id="PRU00023"/>
    </source>
</evidence>
<dbReference type="SMART" id="SM00248">
    <property type="entry name" value="ANK"/>
    <property type="match status" value="3"/>
</dbReference>
<dbReference type="PROSITE" id="PS50002">
    <property type="entry name" value="SH3"/>
    <property type="match status" value="1"/>
</dbReference>
<dbReference type="EMBL" id="LNIX01000003">
    <property type="protein sequence ID" value="OXA57723.1"/>
    <property type="molecule type" value="Genomic_DNA"/>
</dbReference>
<sequence>MASKPIPPKIAPKPGKVICMRAMYGYTAQQEDELTFNEGDVLYLVDQSDPSWWKARCGRKCGLIPSNYVELKMDTLENPVHDAARRGNLDFLKECLENGVSPTGLDASGNSPIHWSARGGHLDCFQELLRSASKQFGSTTQFINVQNKLGDTPLHLAANKDHEDIVGILLENGANPTIQNKQGQFPGDLCHDPGVKTKLNNWNYVPGENEEPDEEYLEESDDEEELDISPSS</sequence>
<protein>
    <recommendedName>
        <fullName evidence="7">Osteoclast-stimulating factor 1</fullName>
    </recommendedName>
</protein>
<evidence type="ECO:0000259" key="11">
    <source>
        <dbReference type="PROSITE" id="PS50002"/>
    </source>
</evidence>
<proteinExistence type="predicted"/>
<dbReference type="SMART" id="SM00326">
    <property type="entry name" value="SH3"/>
    <property type="match status" value="1"/>
</dbReference>
<dbReference type="GO" id="GO:0005737">
    <property type="term" value="C:cytoplasm"/>
    <property type="evidence" value="ECO:0007669"/>
    <property type="project" value="UniProtKB-SubCell"/>
</dbReference>
<keyword evidence="5 8" id="KW-0040">ANK repeat</keyword>
<comment type="subcellular location">
    <subcellularLocation>
        <location evidence="1">Cytoplasm</location>
    </subcellularLocation>
</comment>
<evidence type="ECO:0000256" key="10">
    <source>
        <dbReference type="SAM" id="MobiDB-lite"/>
    </source>
</evidence>
<dbReference type="InterPro" id="IPR001452">
    <property type="entry name" value="SH3_domain"/>
</dbReference>
<dbReference type="SUPFAM" id="SSF50044">
    <property type="entry name" value="SH3-domain"/>
    <property type="match status" value="1"/>
</dbReference>
<accession>A0A226EJ30</accession>
<dbReference type="GO" id="GO:0007165">
    <property type="term" value="P:signal transduction"/>
    <property type="evidence" value="ECO:0007669"/>
    <property type="project" value="TreeGrafter"/>
</dbReference>
<evidence type="ECO:0000256" key="7">
    <source>
        <dbReference type="ARBA" id="ARBA00040640"/>
    </source>
</evidence>
<dbReference type="PROSITE" id="PS50088">
    <property type="entry name" value="ANK_REPEAT"/>
    <property type="match status" value="1"/>
</dbReference>
<dbReference type="PRINTS" id="PR00452">
    <property type="entry name" value="SH3DOMAIN"/>
</dbReference>
<evidence type="ECO:0000256" key="6">
    <source>
        <dbReference type="ARBA" id="ARBA00037432"/>
    </source>
</evidence>
<dbReference type="SUPFAM" id="SSF48403">
    <property type="entry name" value="Ankyrin repeat"/>
    <property type="match status" value="1"/>
</dbReference>
<comment type="function">
    <text evidence="6">Induces bone resorption, acting probably through a signaling cascade which results in the secretion of factor(s) enhancing osteoclast formation and activity.</text>
</comment>
<evidence type="ECO:0000256" key="4">
    <source>
        <dbReference type="ARBA" id="ARBA00022737"/>
    </source>
</evidence>
<keyword evidence="4" id="KW-0677">Repeat</keyword>
<evidence type="ECO:0000313" key="13">
    <source>
        <dbReference type="Proteomes" id="UP000198287"/>
    </source>
</evidence>
<dbReference type="Gene3D" id="2.30.30.40">
    <property type="entry name" value="SH3 Domains"/>
    <property type="match status" value="1"/>
</dbReference>
<dbReference type="Gene3D" id="1.25.40.20">
    <property type="entry name" value="Ankyrin repeat-containing domain"/>
    <property type="match status" value="1"/>
</dbReference>
<dbReference type="InterPro" id="IPR036770">
    <property type="entry name" value="Ankyrin_rpt-contain_sf"/>
</dbReference>
<dbReference type="OMA" id="ISFWNTE"/>
<gene>
    <name evidence="12" type="ORF">Fcan01_08239</name>
</gene>
<evidence type="ECO:0000313" key="12">
    <source>
        <dbReference type="EMBL" id="OXA57723.1"/>
    </source>
</evidence>
<evidence type="ECO:0000256" key="2">
    <source>
        <dbReference type="ARBA" id="ARBA00022443"/>
    </source>
</evidence>
<dbReference type="InterPro" id="IPR002110">
    <property type="entry name" value="Ankyrin_rpt"/>
</dbReference>
<dbReference type="CDD" id="cd11772">
    <property type="entry name" value="SH3_OSTF1"/>
    <property type="match status" value="1"/>
</dbReference>
<dbReference type="AlphaFoldDB" id="A0A226EJ30"/>
<feature type="domain" description="SH3" evidence="11">
    <location>
        <begin position="15"/>
        <end position="74"/>
    </location>
</feature>
<keyword evidence="3" id="KW-0963">Cytoplasm</keyword>
<organism evidence="12 13">
    <name type="scientific">Folsomia candida</name>
    <name type="common">Springtail</name>
    <dbReference type="NCBI Taxonomy" id="158441"/>
    <lineage>
        <taxon>Eukaryota</taxon>
        <taxon>Metazoa</taxon>
        <taxon>Ecdysozoa</taxon>
        <taxon>Arthropoda</taxon>
        <taxon>Hexapoda</taxon>
        <taxon>Collembola</taxon>
        <taxon>Entomobryomorpha</taxon>
        <taxon>Isotomoidea</taxon>
        <taxon>Isotomidae</taxon>
        <taxon>Proisotominae</taxon>
        <taxon>Folsomia</taxon>
    </lineage>
</organism>
<feature type="compositionally biased region" description="Acidic residues" evidence="10">
    <location>
        <begin position="208"/>
        <end position="232"/>
    </location>
</feature>
<evidence type="ECO:0000256" key="3">
    <source>
        <dbReference type="ARBA" id="ARBA00022490"/>
    </source>
</evidence>
<dbReference type="PROSITE" id="PS50297">
    <property type="entry name" value="ANK_REP_REGION"/>
    <property type="match status" value="1"/>
</dbReference>
<feature type="repeat" description="ANK" evidence="8">
    <location>
        <begin position="149"/>
        <end position="181"/>
    </location>
</feature>
<feature type="region of interest" description="Disordered" evidence="10">
    <location>
        <begin position="201"/>
        <end position="232"/>
    </location>
</feature>
<dbReference type="PRINTS" id="PR00499">
    <property type="entry name" value="P67PHOX"/>
</dbReference>
<dbReference type="Pfam" id="PF00018">
    <property type="entry name" value="SH3_1"/>
    <property type="match status" value="1"/>
</dbReference>